<dbReference type="Pfam" id="PF05982">
    <property type="entry name" value="Sbt_1"/>
    <property type="match status" value="1"/>
</dbReference>
<dbReference type="PANTHER" id="PTHR40400:SF1">
    <property type="entry name" value="SLR1512 PROTEIN"/>
    <property type="match status" value="1"/>
</dbReference>
<feature type="transmembrane region" description="Helical" evidence="1">
    <location>
        <begin position="175"/>
        <end position="193"/>
    </location>
</feature>
<feature type="transmembrane region" description="Helical" evidence="1">
    <location>
        <begin position="128"/>
        <end position="155"/>
    </location>
</feature>
<dbReference type="EMBL" id="DSUJ01000008">
    <property type="protein sequence ID" value="HFI90318.1"/>
    <property type="molecule type" value="Genomic_DNA"/>
</dbReference>
<accession>A0A7V3E6K1</accession>
<evidence type="ECO:0000256" key="1">
    <source>
        <dbReference type="SAM" id="Phobius"/>
    </source>
</evidence>
<dbReference type="InterPro" id="IPR010293">
    <property type="entry name" value="Sbt_1"/>
</dbReference>
<organism evidence="2">
    <name type="scientific">Ignavibacterium album</name>
    <dbReference type="NCBI Taxonomy" id="591197"/>
    <lineage>
        <taxon>Bacteria</taxon>
        <taxon>Pseudomonadati</taxon>
        <taxon>Ignavibacteriota</taxon>
        <taxon>Ignavibacteria</taxon>
        <taxon>Ignavibacteriales</taxon>
        <taxon>Ignavibacteriaceae</taxon>
        <taxon>Ignavibacterium</taxon>
    </lineage>
</organism>
<feature type="transmembrane region" description="Helical" evidence="1">
    <location>
        <begin position="104"/>
        <end position="122"/>
    </location>
</feature>
<protein>
    <submittedName>
        <fullName evidence="2">Sodium-dependent bicarbonate transport family permease</fullName>
    </submittedName>
</protein>
<proteinExistence type="predicted"/>
<feature type="transmembrane region" description="Helical" evidence="1">
    <location>
        <begin position="42"/>
        <end position="59"/>
    </location>
</feature>
<feature type="transmembrane region" description="Helical" evidence="1">
    <location>
        <begin position="12"/>
        <end position="30"/>
    </location>
</feature>
<feature type="transmembrane region" description="Helical" evidence="1">
    <location>
        <begin position="297"/>
        <end position="321"/>
    </location>
</feature>
<keyword evidence="1" id="KW-0472">Membrane</keyword>
<comment type="caution">
    <text evidence="2">The sequence shown here is derived from an EMBL/GenBank/DDBJ whole genome shotgun (WGS) entry which is preliminary data.</text>
</comment>
<feature type="transmembrane region" description="Helical" evidence="1">
    <location>
        <begin position="205"/>
        <end position="224"/>
    </location>
</feature>
<dbReference type="PANTHER" id="PTHR40400">
    <property type="entry name" value="SLR1512 PROTEIN"/>
    <property type="match status" value="1"/>
</dbReference>
<sequence length="326" mass="35435">MEFLSDAISNFSSPMILFFVLGFISTILKSDIEIPEVITKTLAIYFMIAIGLKGGFEIHKSGIDTNLYTSIINSLLIGFIVPVIAFLILRYLGKFDPTNSGAIAAHYGSVSVVTFVTAISFLNSKSEIYSGYMVGMMALMESPAIFVSLFLVRIFNSEKIASLKSNMVDLLKESLFNASVVLLFGSLLIGFAVGEKGVTAVKPFFIDPFNGVLTLFLLDMGMIAGKRIAEFKAVGLFLFSFAVIMPVISAVITILLTDAFGFSIGDSLLFTVLAASSSYIAAPAAVRIALPKANPAYYITMSLAITFPFNIMIGIPFYYYLINLIR</sequence>
<gene>
    <name evidence="2" type="ORF">ENS31_02170</name>
</gene>
<reference evidence="2" key="1">
    <citation type="journal article" date="2020" name="mSystems">
        <title>Genome- and Community-Level Interaction Insights into Carbon Utilization and Element Cycling Functions of Hydrothermarchaeota in Hydrothermal Sediment.</title>
        <authorList>
            <person name="Zhou Z."/>
            <person name="Liu Y."/>
            <person name="Xu W."/>
            <person name="Pan J."/>
            <person name="Luo Z.H."/>
            <person name="Li M."/>
        </authorList>
    </citation>
    <scope>NUCLEOTIDE SEQUENCE [LARGE SCALE GENOMIC DNA]</scope>
    <source>
        <strain evidence="2">SpSt-479</strain>
    </source>
</reference>
<evidence type="ECO:0000313" key="2">
    <source>
        <dbReference type="EMBL" id="HFI90318.1"/>
    </source>
</evidence>
<feature type="transmembrane region" description="Helical" evidence="1">
    <location>
        <begin position="236"/>
        <end position="256"/>
    </location>
</feature>
<feature type="transmembrane region" description="Helical" evidence="1">
    <location>
        <begin position="268"/>
        <end position="290"/>
    </location>
</feature>
<dbReference type="AlphaFoldDB" id="A0A7V3E6K1"/>
<keyword evidence="1" id="KW-1133">Transmembrane helix</keyword>
<name>A0A7V3E6K1_9BACT</name>
<feature type="transmembrane region" description="Helical" evidence="1">
    <location>
        <begin position="71"/>
        <end position="92"/>
    </location>
</feature>
<keyword evidence="1" id="KW-0812">Transmembrane</keyword>